<dbReference type="AlphaFoldDB" id="C6RB83"/>
<proteinExistence type="inferred from homology"/>
<keyword evidence="8 9" id="KW-0407">Ion channel</keyword>
<dbReference type="Proteomes" id="UP000004384">
    <property type="component" value="Unassembled WGS sequence"/>
</dbReference>
<dbReference type="PANTHER" id="PTHR30266:SF2">
    <property type="entry name" value="LARGE-CONDUCTANCE MECHANOSENSITIVE CHANNEL"/>
    <property type="match status" value="1"/>
</dbReference>
<comment type="similarity">
    <text evidence="9">Belongs to the MscL family.</text>
</comment>
<feature type="transmembrane region" description="Helical" evidence="9">
    <location>
        <begin position="12"/>
        <end position="35"/>
    </location>
</feature>
<comment type="function">
    <text evidence="9">Channel that opens in response to stretch forces in the membrane lipid bilayer. May participate in the regulation of osmotic pressure changes within the cell.</text>
</comment>
<dbReference type="InterPro" id="IPR036019">
    <property type="entry name" value="MscL_channel"/>
</dbReference>
<protein>
    <recommendedName>
        <fullName evidence="9">Large-conductance mechanosensitive channel</fullName>
    </recommendedName>
</protein>
<accession>C6RB83</accession>
<comment type="subcellular location">
    <subcellularLocation>
        <location evidence="9">Cell membrane</location>
        <topology evidence="9">Multi-pass membrane protein</topology>
    </subcellularLocation>
    <subcellularLocation>
        <location evidence="1">Membrane</location>
        <topology evidence="1">Multi-pass membrane protein</topology>
    </subcellularLocation>
</comment>
<keyword evidence="5 9" id="KW-1133">Transmembrane helix</keyword>
<dbReference type="HAMAP" id="MF_00115">
    <property type="entry name" value="MscL"/>
    <property type="match status" value="1"/>
</dbReference>
<keyword evidence="4 9" id="KW-0812">Transmembrane</keyword>
<keyword evidence="2 9" id="KW-0813">Transport</keyword>
<dbReference type="InterPro" id="IPR037673">
    <property type="entry name" value="MSC/AndL"/>
</dbReference>
<dbReference type="PANTHER" id="PTHR30266">
    <property type="entry name" value="MECHANOSENSITIVE CHANNEL MSCL"/>
    <property type="match status" value="1"/>
</dbReference>
<keyword evidence="7 9" id="KW-0472">Membrane</keyword>
<dbReference type="GO" id="GO:0005886">
    <property type="term" value="C:plasma membrane"/>
    <property type="evidence" value="ECO:0007669"/>
    <property type="project" value="UniProtKB-SubCell"/>
</dbReference>
<dbReference type="NCBIfam" id="TIGR00220">
    <property type="entry name" value="mscL"/>
    <property type="match status" value="1"/>
</dbReference>
<evidence type="ECO:0000256" key="8">
    <source>
        <dbReference type="ARBA" id="ARBA00023303"/>
    </source>
</evidence>
<keyword evidence="6 9" id="KW-0406">Ion transport</keyword>
<keyword evidence="3 9" id="KW-1003">Cell membrane</keyword>
<evidence type="ECO:0000256" key="7">
    <source>
        <dbReference type="ARBA" id="ARBA00023136"/>
    </source>
</evidence>
<dbReference type="SUPFAM" id="SSF81330">
    <property type="entry name" value="Gated mechanosensitive channel"/>
    <property type="match status" value="1"/>
</dbReference>
<name>C6RB83_9CORY</name>
<dbReference type="PRINTS" id="PR01264">
    <property type="entry name" value="MECHCHANNEL"/>
</dbReference>
<evidence type="ECO:0000256" key="1">
    <source>
        <dbReference type="ARBA" id="ARBA00004141"/>
    </source>
</evidence>
<comment type="caution">
    <text evidence="11">The sequence shown here is derived from an EMBL/GenBank/DDBJ whole genome shotgun (WGS) entry which is preliminary data.</text>
</comment>
<gene>
    <name evidence="9 11" type="primary">mscL</name>
    <name evidence="11" type="ORF">CORTU0001_0328</name>
</gene>
<evidence type="ECO:0000256" key="4">
    <source>
        <dbReference type="ARBA" id="ARBA00022692"/>
    </source>
</evidence>
<feature type="transmembrane region" description="Helical" evidence="9">
    <location>
        <begin position="72"/>
        <end position="97"/>
    </location>
</feature>
<evidence type="ECO:0000256" key="10">
    <source>
        <dbReference type="SAM" id="MobiDB-lite"/>
    </source>
</evidence>
<evidence type="ECO:0000256" key="2">
    <source>
        <dbReference type="ARBA" id="ARBA00022448"/>
    </source>
</evidence>
<dbReference type="InterPro" id="IPR001185">
    <property type="entry name" value="MS_channel"/>
</dbReference>
<evidence type="ECO:0000313" key="12">
    <source>
        <dbReference type="Proteomes" id="UP000004384"/>
    </source>
</evidence>
<dbReference type="Pfam" id="PF01741">
    <property type="entry name" value="MscL"/>
    <property type="match status" value="1"/>
</dbReference>
<dbReference type="Gene3D" id="1.10.1200.120">
    <property type="entry name" value="Large-conductance mechanosensitive channel, MscL, domain 1"/>
    <property type="match status" value="1"/>
</dbReference>
<dbReference type="GO" id="GO:0008381">
    <property type="term" value="F:mechanosensitive monoatomic ion channel activity"/>
    <property type="evidence" value="ECO:0007669"/>
    <property type="project" value="UniProtKB-UniRule"/>
</dbReference>
<evidence type="ECO:0000313" key="11">
    <source>
        <dbReference type="EMBL" id="EET76859.1"/>
    </source>
</evidence>
<evidence type="ECO:0000256" key="3">
    <source>
        <dbReference type="ARBA" id="ARBA00022475"/>
    </source>
</evidence>
<evidence type="ECO:0000256" key="5">
    <source>
        <dbReference type="ARBA" id="ARBA00022989"/>
    </source>
</evidence>
<organism evidence="11 12">
    <name type="scientific">Corynebacterium tuberculostearicum SK141</name>
    <dbReference type="NCBI Taxonomy" id="553206"/>
    <lineage>
        <taxon>Bacteria</taxon>
        <taxon>Bacillati</taxon>
        <taxon>Actinomycetota</taxon>
        <taxon>Actinomycetes</taxon>
        <taxon>Mycobacteriales</taxon>
        <taxon>Corynebacteriaceae</taxon>
        <taxon>Corynebacterium</taxon>
    </lineage>
</organism>
<dbReference type="EMBL" id="ACVP01000025">
    <property type="protein sequence ID" value="EET76859.1"/>
    <property type="molecule type" value="Genomic_DNA"/>
</dbReference>
<comment type="subunit">
    <text evidence="9">Homopentamer.</text>
</comment>
<sequence>MHITMLKGFKDFIMRGNVIELATAVIIGSAFTAIVKSVTDSIIQPIINSLGSAEVGAVGFHITDAENTFVDFGAVISAAINFLIIAAVVYFLIVMPINKLTEAAKRRHGVDPEAPAPTSEELLAEIRDLLEAQNVSDKDIPGTGIDGSARGATDADSGSTGGGRHQA</sequence>
<reference evidence="11 12" key="1">
    <citation type="submission" date="2009-06" db="EMBL/GenBank/DDBJ databases">
        <authorList>
            <person name="Dodson R."/>
            <person name="Sebastian Y."/>
            <person name="Madupu R."/>
            <person name="Durkin A.S."/>
            <person name="Torralba M."/>
            <person name="Methe B."/>
            <person name="Sutton G.G."/>
            <person name="Strausberg R.L."/>
            <person name="Nelson K.E."/>
        </authorList>
    </citation>
    <scope>NUCLEOTIDE SEQUENCE [LARGE SCALE GENOMIC DNA]</scope>
    <source>
        <strain evidence="11 12">SK141</strain>
    </source>
</reference>
<dbReference type="NCBIfam" id="NF001842">
    <property type="entry name" value="PRK00567.1-3"/>
    <property type="match status" value="1"/>
</dbReference>
<feature type="region of interest" description="Disordered" evidence="10">
    <location>
        <begin position="133"/>
        <end position="167"/>
    </location>
</feature>
<evidence type="ECO:0000256" key="9">
    <source>
        <dbReference type="HAMAP-Rule" id="MF_00115"/>
    </source>
</evidence>
<evidence type="ECO:0000256" key="6">
    <source>
        <dbReference type="ARBA" id="ARBA00023065"/>
    </source>
</evidence>